<comment type="caution">
    <text evidence="2">The sequence shown here is derived from an EMBL/GenBank/DDBJ whole genome shotgun (WGS) entry which is preliminary data.</text>
</comment>
<protein>
    <submittedName>
        <fullName evidence="2">Uncharacterized protein</fullName>
    </submittedName>
</protein>
<evidence type="ECO:0000256" key="1">
    <source>
        <dbReference type="SAM" id="SignalP"/>
    </source>
</evidence>
<reference evidence="2" key="1">
    <citation type="submission" date="2021-06" db="EMBL/GenBank/DDBJ databases">
        <title>Comparative genomics, transcriptomics and evolutionary studies reveal genomic signatures of adaptation to plant cell wall in hemibiotrophic fungi.</title>
        <authorList>
            <consortium name="DOE Joint Genome Institute"/>
            <person name="Baroncelli R."/>
            <person name="Diaz J.F."/>
            <person name="Benocci T."/>
            <person name="Peng M."/>
            <person name="Battaglia E."/>
            <person name="Haridas S."/>
            <person name="Andreopoulos W."/>
            <person name="Labutti K."/>
            <person name="Pangilinan J."/>
            <person name="Floch G.L."/>
            <person name="Makela M.R."/>
            <person name="Henrissat B."/>
            <person name="Grigoriev I.V."/>
            <person name="Crouch J.A."/>
            <person name="De Vries R.P."/>
            <person name="Sukno S.A."/>
            <person name="Thon M.R."/>
        </authorList>
    </citation>
    <scope>NUCLEOTIDE SEQUENCE</scope>
    <source>
        <strain evidence="2">CBS 125086</strain>
    </source>
</reference>
<name>A0AAD8PQ80_9PEZI</name>
<dbReference type="AlphaFoldDB" id="A0AAD8PQ80"/>
<gene>
    <name evidence="2" type="ORF">LY79DRAFT_662613</name>
</gene>
<dbReference type="GeneID" id="85447059"/>
<keyword evidence="3" id="KW-1185">Reference proteome</keyword>
<organism evidence="2 3">
    <name type="scientific">Colletotrichum navitas</name>
    <dbReference type="NCBI Taxonomy" id="681940"/>
    <lineage>
        <taxon>Eukaryota</taxon>
        <taxon>Fungi</taxon>
        <taxon>Dikarya</taxon>
        <taxon>Ascomycota</taxon>
        <taxon>Pezizomycotina</taxon>
        <taxon>Sordariomycetes</taxon>
        <taxon>Hypocreomycetidae</taxon>
        <taxon>Glomerellales</taxon>
        <taxon>Glomerellaceae</taxon>
        <taxon>Colletotrichum</taxon>
        <taxon>Colletotrichum graminicola species complex</taxon>
    </lineage>
</organism>
<feature type="signal peptide" evidence="1">
    <location>
        <begin position="1"/>
        <end position="27"/>
    </location>
</feature>
<accession>A0AAD8PQ80</accession>
<evidence type="ECO:0000313" key="2">
    <source>
        <dbReference type="EMBL" id="KAK1573770.1"/>
    </source>
</evidence>
<feature type="chain" id="PRO_5042238745" evidence="1">
    <location>
        <begin position="28"/>
        <end position="110"/>
    </location>
</feature>
<sequence>MIRSLSLGVATPSWKLAVLVGAPPALAASGLRCGRWAAKRVWCSSCYWAEEGRDKRKKVPAKVKLLVILAGLVIHLAVTDGRRSILRGYSQGVQKEKEKRARKYNPNVGG</sequence>
<dbReference type="RefSeq" id="XP_060409355.1">
    <property type="nucleotide sequence ID" value="XM_060562819.1"/>
</dbReference>
<dbReference type="EMBL" id="JAHLJV010000086">
    <property type="protein sequence ID" value="KAK1573770.1"/>
    <property type="molecule type" value="Genomic_DNA"/>
</dbReference>
<proteinExistence type="predicted"/>
<dbReference type="Proteomes" id="UP001230504">
    <property type="component" value="Unassembled WGS sequence"/>
</dbReference>
<evidence type="ECO:0000313" key="3">
    <source>
        <dbReference type="Proteomes" id="UP001230504"/>
    </source>
</evidence>
<keyword evidence="1" id="KW-0732">Signal</keyword>